<name>A0AAD5DX42_9CHLO</name>
<dbReference type="PANTHER" id="PTHR22426">
    <property type="entry name" value="ARGININE_SERINE-RICH COILED-COIL PROTEIN 2"/>
    <property type="match status" value="1"/>
</dbReference>
<gene>
    <name evidence="2" type="ORF">COHA_002633</name>
</gene>
<dbReference type="PANTHER" id="PTHR22426:SF2">
    <property type="entry name" value="ARGININE_SERINE-RICH COILED-COIL PROTEIN 2"/>
    <property type="match status" value="1"/>
</dbReference>
<dbReference type="AlphaFoldDB" id="A0AAD5DX42"/>
<proteinExistence type="predicted"/>
<evidence type="ECO:0000313" key="3">
    <source>
        <dbReference type="Proteomes" id="UP001205105"/>
    </source>
</evidence>
<dbReference type="EMBL" id="JADXDR010000036">
    <property type="protein sequence ID" value="KAI7843735.1"/>
    <property type="molecule type" value="Genomic_DNA"/>
</dbReference>
<sequence length="276" mass="28801">MPRIMQRQHPGDDRGPYGRRGERPRSRSPPRHEQAPQRPAGMVADNPEAAADIGLAAGDGPRNGAKDNNVKRMMGGPKPAAAPAAAPAPTGSGLSLEQKKKLLWGGKKKETTEGAPAAVFGHNRWDQAELASQSDKLKFLKLMGGRTAAETLQQAGGSLPPPEPEEPYEPVFGPAAPWELEQQQQASQQQAAAASEGVEAEAGFAEMEVEGQAAAEADGPAAAGPLPVAGPPLEGAAAAGPANIMKREGQQRVLSELEREFNSGLARRNRTTGLGA</sequence>
<dbReference type="Proteomes" id="UP001205105">
    <property type="component" value="Unassembled WGS sequence"/>
</dbReference>
<comment type="caution">
    <text evidence="2">The sequence shown here is derived from an EMBL/GenBank/DDBJ whole genome shotgun (WGS) entry which is preliminary data.</text>
</comment>
<feature type="region of interest" description="Disordered" evidence="1">
    <location>
        <begin position="1"/>
        <end position="96"/>
    </location>
</feature>
<feature type="compositionally biased region" description="Basic and acidic residues" evidence="1">
    <location>
        <begin position="9"/>
        <end position="35"/>
    </location>
</feature>
<feature type="compositionally biased region" description="Low complexity" evidence="1">
    <location>
        <begin position="49"/>
        <end position="60"/>
    </location>
</feature>
<evidence type="ECO:0000313" key="2">
    <source>
        <dbReference type="EMBL" id="KAI7843735.1"/>
    </source>
</evidence>
<reference evidence="2" key="1">
    <citation type="submission" date="2020-11" db="EMBL/GenBank/DDBJ databases">
        <title>Chlorella ohadii genome sequencing and assembly.</title>
        <authorList>
            <person name="Murik O."/>
            <person name="Treves H."/>
            <person name="Kedem I."/>
            <person name="Shotland Y."/>
            <person name="Kaplan A."/>
        </authorList>
    </citation>
    <scope>NUCLEOTIDE SEQUENCE</scope>
    <source>
        <strain evidence="2">1</strain>
    </source>
</reference>
<keyword evidence="3" id="KW-1185">Reference proteome</keyword>
<evidence type="ECO:0000256" key="1">
    <source>
        <dbReference type="SAM" id="MobiDB-lite"/>
    </source>
</evidence>
<feature type="region of interest" description="Disordered" evidence="1">
    <location>
        <begin position="150"/>
        <end position="251"/>
    </location>
</feature>
<organism evidence="2 3">
    <name type="scientific">Chlorella ohadii</name>
    <dbReference type="NCBI Taxonomy" id="2649997"/>
    <lineage>
        <taxon>Eukaryota</taxon>
        <taxon>Viridiplantae</taxon>
        <taxon>Chlorophyta</taxon>
        <taxon>core chlorophytes</taxon>
        <taxon>Trebouxiophyceae</taxon>
        <taxon>Chlorellales</taxon>
        <taxon>Chlorellaceae</taxon>
        <taxon>Chlorella clade</taxon>
        <taxon>Chlorella</taxon>
    </lineage>
</organism>
<accession>A0AAD5DX42</accession>
<feature type="compositionally biased region" description="Low complexity" evidence="1">
    <location>
        <begin position="181"/>
        <end position="242"/>
    </location>
</feature>
<evidence type="ECO:0008006" key="4">
    <source>
        <dbReference type="Google" id="ProtNLM"/>
    </source>
</evidence>
<protein>
    <recommendedName>
        <fullName evidence="4">Small acidic protein-like domain-containing protein</fullName>
    </recommendedName>
</protein>
<feature type="compositionally biased region" description="Low complexity" evidence="1">
    <location>
        <begin position="79"/>
        <end position="89"/>
    </location>
</feature>